<evidence type="ECO:0000313" key="5">
    <source>
        <dbReference type="Proteomes" id="UP000068026"/>
    </source>
</evidence>
<evidence type="ECO:0000256" key="1">
    <source>
        <dbReference type="SAM" id="MobiDB-lite"/>
    </source>
</evidence>
<dbReference type="Proteomes" id="UP000068026">
    <property type="component" value="Chromosome"/>
</dbReference>
<reference evidence="6" key="4">
    <citation type="submission" date="2016-11" db="EMBL/GenBank/DDBJ databases">
        <authorList>
            <person name="Jaros S."/>
            <person name="Januszkiewicz K."/>
            <person name="Wedrychowicz H."/>
        </authorList>
    </citation>
    <scope>NUCLEOTIDE SEQUENCE [LARGE SCALE GENOMIC DNA]</scope>
    <source>
        <strain evidence="6">DSM 1682</strain>
    </source>
</reference>
<dbReference type="EMBL" id="CP014223">
    <property type="protein sequence ID" value="AMJ42404.1"/>
    <property type="molecule type" value="Genomic_DNA"/>
</dbReference>
<gene>
    <name evidence="3" type="ORF">CPRO_28630</name>
    <name evidence="4" type="ORF">SAMN02745151_02519</name>
</gene>
<reference evidence="5" key="2">
    <citation type="submission" date="2016-01" db="EMBL/GenBank/DDBJ databases">
        <authorList>
            <person name="Poehlein A."/>
            <person name="Schlien K."/>
            <person name="Gottschalk G."/>
            <person name="Buckel W."/>
            <person name="Daniel R."/>
        </authorList>
    </citation>
    <scope>NUCLEOTIDE SEQUENCE [LARGE SCALE GENOMIC DNA]</scope>
    <source>
        <strain evidence="5">X2</strain>
    </source>
</reference>
<dbReference type="KEGG" id="cpro:CPRO_28630"/>
<evidence type="ECO:0000313" key="6">
    <source>
        <dbReference type="Proteomes" id="UP000184204"/>
    </source>
</evidence>
<evidence type="ECO:0000259" key="2">
    <source>
        <dbReference type="Pfam" id="PF04316"/>
    </source>
</evidence>
<evidence type="ECO:0000313" key="4">
    <source>
        <dbReference type="EMBL" id="SHF01311.1"/>
    </source>
</evidence>
<reference evidence="3 5" key="1">
    <citation type="journal article" date="2016" name="Genome Announc.">
        <title>Complete Genome Sequence of the Amino Acid-Fermenting Clostridium propionicum X2 (DSM 1682).</title>
        <authorList>
            <person name="Poehlein A."/>
            <person name="Schlien K."/>
            <person name="Chowdhury N.P."/>
            <person name="Gottschalk G."/>
            <person name="Buckel W."/>
            <person name="Daniel R."/>
        </authorList>
    </citation>
    <scope>NUCLEOTIDE SEQUENCE [LARGE SCALE GENOMIC DNA]</scope>
    <source>
        <strain evidence="3 5">X2</strain>
    </source>
</reference>
<dbReference type="InterPro" id="IPR035890">
    <property type="entry name" value="Anti-sigma-28_factor_FlgM_sf"/>
</dbReference>
<feature type="compositionally biased region" description="Low complexity" evidence="1">
    <location>
        <begin position="23"/>
        <end position="32"/>
    </location>
</feature>
<dbReference type="Pfam" id="PF04316">
    <property type="entry name" value="FlgM"/>
    <property type="match status" value="1"/>
</dbReference>
<dbReference type="EMBL" id="FQUA01000013">
    <property type="protein sequence ID" value="SHF01311.1"/>
    <property type="molecule type" value="Genomic_DNA"/>
</dbReference>
<feature type="region of interest" description="Disordered" evidence="1">
    <location>
        <begin position="1"/>
        <end position="32"/>
    </location>
</feature>
<dbReference type="InterPro" id="IPR031316">
    <property type="entry name" value="FlgM_C"/>
</dbReference>
<reference evidence="4" key="3">
    <citation type="submission" date="2016-11" db="EMBL/GenBank/DDBJ databases">
        <authorList>
            <person name="Varghese N."/>
            <person name="Submissions S."/>
        </authorList>
    </citation>
    <scope>NUCLEOTIDE SEQUENCE</scope>
    <source>
        <strain evidence="4">DSM 1682</strain>
    </source>
</reference>
<dbReference type="AlphaFoldDB" id="A0A0X8VCC5"/>
<protein>
    <submittedName>
        <fullName evidence="4">Anti-sigma-28 factor, FlgM</fullName>
    </submittedName>
</protein>
<feature type="compositionally biased region" description="Polar residues" evidence="1">
    <location>
        <begin position="7"/>
        <end position="16"/>
    </location>
</feature>
<dbReference type="RefSeq" id="WP_066053162.1">
    <property type="nucleotide sequence ID" value="NZ_CP014223.1"/>
</dbReference>
<evidence type="ECO:0000313" key="3">
    <source>
        <dbReference type="EMBL" id="AMJ42404.1"/>
    </source>
</evidence>
<dbReference type="Proteomes" id="UP000184204">
    <property type="component" value="Unassembled WGS sequence"/>
</dbReference>
<feature type="domain" description="Anti-sigma-28 factor FlgM C-terminal" evidence="2">
    <location>
        <begin position="59"/>
        <end position="99"/>
    </location>
</feature>
<sequence length="101" mass="11215">MKVTGNHFFNLQSNAANKDKSTHVSSQSPSVSRAKNYDEIIICGKAETPEQNSFIDALKNKISKEVAAPTSEEKISDLKQQIEEGTYQIDIDQIAKKMLLS</sequence>
<organism evidence="4 6">
    <name type="scientific">Anaerotignum propionicum DSM 1682</name>
    <dbReference type="NCBI Taxonomy" id="991789"/>
    <lineage>
        <taxon>Bacteria</taxon>
        <taxon>Bacillati</taxon>
        <taxon>Bacillota</taxon>
        <taxon>Clostridia</taxon>
        <taxon>Lachnospirales</taxon>
        <taxon>Anaerotignaceae</taxon>
        <taxon>Anaerotignum</taxon>
    </lineage>
</organism>
<keyword evidence="5" id="KW-1185">Reference proteome</keyword>
<accession>A0A0X8VCC5</accession>
<name>A0A0X8VCC5_ANAPI</name>
<dbReference type="OrthoDB" id="2064085at2"/>
<proteinExistence type="predicted"/>
<dbReference type="SUPFAM" id="SSF101498">
    <property type="entry name" value="Anti-sigma factor FlgM"/>
    <property type="match status" value="1"/>
</dbReference>